<reference evidence="1 2" key="1">
    <citation type="submission" date="2019-08" db="EMBL/GenBank/DDBJ databases">
        <title>Genome of Psychroserpens burtonensis ACAM 167.</title>
        <authorList>
            <person name="Bowman J.P."/>
        </authorList>
    </citation>
    <scope>NUCLEOTIDE SEQUENCE [LARGE SCALE GENOMIC DNA]</scope>
    <source>
        <strain evidence="1 2">ACAM 167</strain>
    </source>
</reference>
<name>A0A5C7BBR0_9FLAO</name>
<dbReference type="Proteomes" id="UP000321938">
    <property type="component" value="Unassembled WGS sequence"/>
</dbReference>
<dbReference type="STRING" id="1123037.GCA_000425305_03375"/>
<evidence type="ECO:0000313" key="2">
    <source>
        <dbReference type="Proteomes" id="UP000321938"/>
    </source>
</evidence>
<accession>A0A5C7BBR0</accession>
<proteinExistence type="predicted"/>
<organism evidence="1 2">
    <name type="scientific">Psychroserpens burtonensis</name>
    <dbReference type="NCBI Taxonomy" id="49278"/>
    <lineage>
        <taxon>Bacteria</taxon>
        <taxon>Pseudomonadati</taxon>
        <taxon>Bacteroidota</taxon>
        <taxon>Flavobacteriia</taxon>
        <taxon>Flavobacteriales</taxon>
        <taxon>Flavobacteriaceae</taxon>
        <taxon>Psychroserpens</taxon>
    </lineage>
</organism>
<dbReference type="AlphaFoldDB" id="A0A5C7BBR0"/>
<dbReference type="EMBL" id="VOSB01000035">
    <property type="protein sequence ID" value="TXE15394.1"/>
    <property type="molecule type" value="Genomic_DNA"/>
</dbReference>
<evidence type="ECO:0000313" key="1">
    <source>
        <dbReference type="EMBL" id="TXE15394.1"/>
    </source>
</evidence>
<comment type="caution">
    <text evidence="1">The sequence shown here is derived from an EMBL/GenBank/DDBJ whole genome shotgun (WGS) entry which is preliminary data.</text>
</comment>
<gene>
    <name evidence="1" type="ORF">ES692_16805</name>
</gene>
<sequence>MLHLWVELSFYILIGCKSQENETKYYPTQSLNDEIIKLDLNTTSLDFREIKALVSRSILADRSVLVEIKDGRILKKIYPRIYTEMLQRNLLTITSDSILIDKGYPISELKWILIRHYTNNGKELRYPKSYDRAYVGISLELNETGEDLKKSLLNLTSVFDEVNLEVKDSLELHIYFDTFRHAPPPPTKPKS</sequence>
<protein>
    <submittedName>
        <fullName evidence="1">Uncharacterized protein</fullName>
    </submittedName>
</protein>
<dbReference type="OrthoDB" id="1202716at2"/>
<keyword evidence="2" id="KW-1185">Reference proteome</keyword>
<dbReference type="RefSeq" id="WP_147232108.1">
    <property type="nucleotide sequence ID" value="NZ_VOSB01000035.1"/>
</dbReference>